<reference evidence="2 3" key="1">
    <citation type="submission" date="2020-07" db="EMBL/GenBank/DDBJ databases">
        <title>Facklamia lactis sp. nov., isolated from raw milk.</title>
        <authorList>
            <person name="Doll E.V."/>
            <person name="Huptas C."/>
            <person name="Staib L."/>
            <person name="Wenning M."/>
            <person name="Scherer S."/>
        </authorList>
    </citation>
    <scope>NUCLEOTIDE SEQUENCE [LARGE SCALE GENOMIC DNA]</scope>
    <source>
        <strain evidence="2 3">DSM 111018</strain>
    </source>
</reference>
<dbReference type="Proteomes" id="UP000721415">
    <property type="component" value="Unassembled WGS sequence"/>
</dbReference>
<dbReference type="EMBL" id="JACBXQ010000004">
    <property type="protein sequence ID" value="MBG9986615.1"/>
    <property type="molecule type" value="Genomic_DNA"/>
</dbReference>
<dbReference type="Pfam" id="PF06265">
    <property type="entry name" value="YutD-like"/>
    <property type="match status" value="1"/>
</dbReference>
<keyword evidence="3" id="KW-1185">Reference proteome</keyword>
<sequence length="244" mass="28804">MLEHEEKLDHLDLQLKEILKEEPQSVEIEKKIKKIDDGQVMIEDQVYQLILNHEDAYDYEAFLNRYQDYFSKFDYIVADWAFQQLRLRGFYQIGTPKVAYDQRIDSLEDYLLEYCNFGAKYFVLAKESCLKEYPELVENLLSGRLGSLQSKGHYSARNKRPYARNSKNRIRGKQTQQRQRPASKSINEKGKNKGNSRGNLHDKEMVGKDDFQIKRSNQKNKGNKSSKTIHKQHNFTIKQKNLTN</sequence>
<name>A0ABS0LR22_9LACT</name>
<comment type="caution">
    <text evidence="2">The sequence shown here is derived from an EMBL/GenBank/DDBJ whole genome shotgun (WGS) entry which is preliminary data.</text>
</comment>
<proteinExistence type="predicted"/>
<feature type="compositionally biased region" description="Basic and acidic residues" evidence="1">
    <location>
        <begin position="199"/>
        <end position="213"/>
    </location>
</feature>
<dbReference type="InterPro" id="IPR009370">
    <property type="entry name" value="YutD-like"/>
</dbReference>
<gene>
    <name evidence="2" type="ORF">HZY91_06870</name>
</gene>
<feature type="region of interest" description="Disordered" evidence="1">
    <location>
        <begin position="151"/>
        <end position="244"/>
    </location>
</feature>
<feature type="compositionally biased region" description="Basic residues" evidence="1">
    <location>
        <begin position="154"/>
        <end position="172"/>
    </location>
</feature>
<dbReference type="InterPro" id="IPR038141">
    <property type="entry name" value="YutD-like_sf"/>
</dbReference>
<feature type="compositionally biased region" description="Basic residues" evidence="1">
    <location>
        <begin position="216"/>
        <end position="233"/>
    </location>
</feature>
<feature type="compositionally biased region" description="Polar residues" evidence="1">
    <location>
        <begin position="234"/>
        <end position="244"/>
    </location>
</feature>
<feature type="compositionally biased region" description="Polar residues" evidence="1">
    <location>
        <begin position="173"/>
        <end position="185"/>
    </location>
</feature>
<protein>
    <submittedName>
        <fullName evidence="2">YutD family protein</fullName>
    </submittedName>
</protein>
<evidence type="ECO:0000313" key="2">
    <source>
        <dbReference type="EMBL" id="MBG9986615.1"/>
    </source>
</evidence>
<evidence type="ECO:0000256" key="1">
    <source>
        <dbReference type="SAM" id="MobiDB-lite"/>
    </source>
</evidence>
<organism evidence="2 3">
    <name type="scientific">Facklamia lactis</name>
    <dbReference type="NCBI Taxonomy" id="2749967"/>
    <lineage>
        <taxon>Bacteria</taxon>
        <taxon>Bacillati</taxon>
        <taxon>Bacillota</taxon>
        <taxon>Bacilli</taxon>
        <taxon>Lactobacillales</taxon>
        <taxon>Aerococcaceae</taxon>
        <taxon>Facklamia</taxon>
    </lineage>
</organism>
<accession>A0ABS0LR22</accession>
<dbReference type="Gene3D" id="3.50.4.20">
    <property type="match status" value="1"/>
</dbReference>
<evidence type="ECO:0000313" key="3">
    <source>
        <dbReference type="Proteomes" id="UP000721415"/>
    </source>
</evidence>
<dbReference type="RefSeq" id="WP_197115539.1">
    <property type="nucleotide sequence ID" value="NZ_JACBXQ010000004.1"/>
</dbReference>